<dbReference type="PROSITE" id="PS50110">
    <property type="entry name" value="RESPONSE_REGULATORY"/>
    <property type="match status" value="1"/>
</dbReference>
<organism evidence="4 5">
    <name type="scientific">Hymenobacter montanus</name>
    <dbReference type="NCBI Taxonomy" id="2771359"/>
    <lineage>
        <taxon>Bacteria</taxon>
        <taxon>Pseudomonadati</taxon>
        <taxon>Bacteroidota</taxon>
        <taxon>Cytophagia</taxon>
        <taxon>Cytophagales</taxon>
        <taxon>Hymenobacteraceae</taxon>
        <taxon>Hymenobacter</taxon>
    </lineage>
</organism>
<evidence type="ECO:0000259" key="3">
    <source>
        <dbReference type="PROSITE" id="PS50930"/>
    </source>
</evidence>
<comment type="caution">
    <text evidence="4">The sequence shown here is derived from an EMBL/GenBank/DDBJ whole genome shotgun (WGS) entry which is preliminary data.</text>
</comment>
<dbReference type="InterPro" id="IPR001789">
    <property type="entry name" value="Sig_transdc_resp-reg_receiver"/>
</dbReference>
<dbReference type="SMART" id="SM00448">
    <property type="entry name" value="REC"/>
    <property type="match status" value="1"/>
</dbReference>
<evidence type="ECO:0000313" key="4">
    <source>
        <dbReference type="EMBL" id="MBD2769507.1"/>
    </source>
</evidence>
<dbReference type="SMART" id="SM00850">
    <property type="entry name" value="LytTR"/>
    <property type="match status" value="1"/>
</dbReference>
<dbReference type="InterPro" id="IPR011006">
    <property type="entry name" value="CheY-like_superfamily"/>
</dbReference>
<dbReference type="Proteomes" id="UP000612233">
    <property type="component" value="Unassembled WGS sequence"/>
</dbReference>
<evidence type="ECO:0000313" key="5">
    <source>
        <dbReference type="Proteomes" id="UP000612233"/>
    </source>
</evidence>
<keyword evidence="1" id="KW-0597">Phosphoprotein</keyword>
<dbReference type="EMBL" id="JACXAD010000020">
    <property type="protein sequence ID" value="MBD2769507.1"/>
    <property type="molecule type" value="Genomic_DNA"/>
</dbReference>
<dbReference type="Gene3D" id="3.40.50.2300">
    <property type="match status" value="1"/>
</dbReference>
<evidence type="ECO:0000259" key="2">
    <source>
        <dbReference type="PROSITE" id="PS50110"/>
    </source>
</evidence>
<keyword evidence="5" id="KW-1185">Reference proteome</keyword>
<gene>
    <name evidence="4" type="ORF">IC235_16585</name>
</gene>
<dbReference type="GO" id="GO:0000156">
    <property type="term" value="F:phosphorelay response regulator activity"/>
    <property type="evidence" value="ECO:0007669"/>
    <property type="project" value="InterPro"/>
</dbReference>
<dbReference type="Gene3D" id="2.40.50.1020">
    <property type="entry name" value="LytTr DNA-binding domain"/>
    <property type="match status" value="1"/>
</dbReference>
<dbReference type="RefSeq" id="WP_191006317.1">
    <property type="nucleotide sequence ID" value="NZ_JACXAD010000020.1"/>
</dbReference>
<reference evidence="4" key="1">
    <citation type="submission" date="2020-09" db="EMBL/GenBank/DDBJ databases">
        <authorList>
            <person name="Kim M.K."/>
        </authorList>
    </citation>
    <scope>NUCLEOTIDE SEQUENCE</scope>
    <source>
        <strain evidence="4">BT664</strain>
    </source>
</reference>
<name>A0A927BES5_9BACT</name>
<dbReference type="GO" id="GO:0003677">
    <property type="term" value="F:DNA binding"/>
    <property type="evidence" value="ECO:0007669"/>
    <property type="project" value="InterPro"/>
</dbReference>
<feature type="domain" description="Response regulatory" evidence="2">
    <location>
        <begin position="2"/>
        <end position="115"/>
    </location>
</feature>
<dbReference type="AlphaFoldDB" id="A0A927BES5"/>
<accession>A0A927BES5</accession>
<dbReference type="InterPro" id="IPR007492">
    <property type="entry name" value="LytTR_DNA-bd_dom"/>
</dbReference>
<feature type="domain" description="HTH LytTR-type" evidence="3">
    <location>
        <begin position="145"/>
        <end position="250"/>
    </location>
</feature>
<dbReference type="Pfam" id="PF04397">
    <property type="entry name" value="LytTR"/>
    <property type="match status" value="1"/>
</dbReference>
<dbReference type="PANTHER" id="PTHR37299">
    <property type="entry name" value="TRANSCRIPTIONAL REGULATOR-RELATED"/>
    <property type="match status" value="1"/>
</dbReference>
<dbReference type="InterPro" id="IPR046947">
    <property type="entry name" value="LytR-like"/>
</dbReference>
<dbReference type="PROSITE" id="PS50930">
    <property type="entry name" value="HTH_LYTTR"/>
    <property type="match status" value="1"/>
</dbReference>
<feature type="modified residue" description="4-aspartylphosphate" evidence="1">
    <location>
        <position position="55"/>
    </location>
</feature>
<proteinExistence type="predicted"/>
<dbReference type="Pfam" id="PF00072">
    <property type="entry name" value="Response_reg"/>
    <property type="match status" value="1"/>
</dbReference>
<sequence length="250" mass="28245">MRVLIIEDEPLASEKLRDSLRRYNPAITVLAVLESAADAIGWLREHPSPDLIFSDIELLDGPVFRVFEEVSLTCPIIFATAYDQFVLRAFRENGIAYLLKPIEYPELSSALQKFERLRSSFAHLSPEAAQMLQTVLGQPTYKERFVVKARGGIYLLTTANIVCIELINEVAVAFDPKGNRHVLPETLSQLESVLNPRDFFRISRSEIISIHYLDKLENYGSDRLAVHLQGVSKVFISSASRTPGLRKWLG</sequence>
<dbReference type="SUPFAM" id="SSF52172">
    <property type="entry name" value="CheY-like"/>
    <property type="match status" value="1"/>
</dbReference>
<dbReference type="PANTHER" id="PTHR37299:SF1">
    <property type="entry name" value="STAGE 0 SPORULATION PROTEIN A HOMOLOG"/>
    <property type="match status" value="1"/>
</dbReference>
<evidence type="ECO:0000256" key="1">
    <source>
        <dbReference type="PROSITE-ProRule" id="PRU00169"/>
    </source>
</evidence>
<protein>
    <submittedName>
        <fullName evidence="4">Response regulator transcription factor</fullName>
    </submittedName>
</protein>